<accession>A0A8C0GP04</accession>
<organism evidence="1 2">
    <name type="scientific">Chelonoidis abingdonii</name>
    <name type="common">Abingdon island giant tortoise</name>
    <name type="synonym">Testudo abingdonii</name>
    <dbReference type="NCBI Taxonomy" id="106734"/>
    <lineage>
        <taxon>Eukaryota</taxon>
        <taxon>Metazoa</taxon>
        <taxon>Chordata</taxon>
        <taxon>Craniata</taxon>
        <taxon>Vertebrata</taxon>
        <taxon>Euteleostomi</taxon>
        <taxon>Archelosauria</taxon>
        <taxon>Testudinata</taxon>
        <taxon>Testudines</taxon>
        <taxon>Cryptodira</taxon>
        <taxon>Durocryptodira</taxon>
        <taxon>Testudinoidea</taxon>
        <taxon>Testudinidae</taxon>
        <taxon>Chelonoidis</taxon>
    </lineage>
</organism>
<name>A0A8C0GP04_CHEAB</name>
<proteinExistence type="predicted"/>
<reference evidence="1" key="1">
    <citation type="submission" date="2025-08" db="UniProtKB">
        <authorList>
            <consortium name="Ensembl"/>
        </authorList>
    </citation>
    <scope>IDENTIFICATION</scope>
</reference>
<evidence type="ECO:0000313" key="2">
    <source>
        <dbReference type="Proteomes" id="UP000694404"/>
    </source>
</evidence>
<evidence type="ECO:0000313" key="1">
    <source>
        <dbReference type="Ensembl" id="ENSCABP00000010116.1"/>
    </source>
</evidence>
<sequence>MGIPCLPQPSSSPWTEGGLPSPLTLPINLIPSLSRNSLQQGDLDGAWRLGRVAKLLSVVALLGGINPNMSCTTPLGP</sequence>
<protein>
    <submittedName>
        <fullName evidence="1">Uncharacterized protein</fullName>
    </submittedName>
</protein>
<dbReference type="Proteomes" id="UP000694404">
    <property type="component" value="Unplaced"/>
</dbReference>
<keyword evidence="2" id="KW-1185">Reference proteome</keyword>
<reference evidence="1" key="2">
    <citation type="submission" date="2025-09" db="UniProtKB">
        <authorList>
            <consortium name="Ensembl"/>
        </authorList>
    </citation>
    <scope>IDENTIFICATION</scope>
</reference>
<dbReference type="AlphaFoldDB" id="A0A8C0GP04"/>
<dbReference type="Ensembl" id="ENSCABT00000011082.1">
    <property type="protein sequence ID" value="ENSCABP00000010116.1"/>
    <property type="gene ID" value="ENSCABG00000007578.1"/>
</dbReference>